<keyword evidence="2 4" id="KW-0547">Nucleotide-binding</keyword>
<feature type="compositionally biased region" description="Basic residues" evidence="6">
    <location>
        <begin position="1"/>
        <end position="16"/>
    </location>
</feature>
<keyword evidence="5" id="KW-0723">Serine/threonine-protein kinase</keyword>
<name>A0A9P1IJJ0_9PELO</name>
<evidence type="ECO:0000256" key="2">
    <source>
        <dbReference type="ARBA" id="ARBA00022741"/>
    </source>
</evidence>
<organism evidence="8 9">
    <name type="scientific">Caenorhabditis angaria</name>
    <dbReference type="NCBI Taxonomy" id="860376"/>
    <lineage>
        <taxon>Eukaryota</taxon>
        <taxon>Metazoa</taxon>
        <taxon>Ecdysozoa</taxon>
        <taxon>Nematoda</taxon>
        <taxon>Chromadorea</taxon>
        <taxon>Rhabditida</taxon>
        <taxon>Rhabditina</taxon>
        <taxon>Rhabditomorpha</taxon>
        <taxon>Rhabditoidea</taxon>
        <taxon>Rhabditidae</taxon>
        <taxon>Peloderinae</taxon>
        <taxon>Caenorhabditis</taxon>
    </lineage>
</organism>
<dbReference type="SUPFAM" id="SSF56112">
    <property type="entry name" value="Protein kinase-like (PK-like)"/>
    <property type="match status" value="1"/>
</dbReference>
<gene>
    <name evidence="8" type="ORF">CAMP_LOCUS7903</name>
</gene>
<evidence type="ECO:0000259" key="7">
    <source>
        <dbReference type="PROSITE" id="PS50011"/>
    </source>
</evidence>
<dbReference type="InterPro" id="IPR017441">
    <property type="entry name" value="Protein_kinase_ATP_BS"/>
</dbReference>
<feature type="domain" description="Protein kinase" evidence="7">
    <location>
        <begin position="61"/>
        <end position="361"/>
    </location>
</feature>
<keyword evidence="5" id="KW-0808">Transferase</keyword>
<dbReference type="PANTHER" id="PTHR11909">
    <property type="entry name" value="CASEIN KINASE-RELATED"/>
    <property type="match status" value="1"/>
</dbReference>
<feature type="region of interest" description="Disordered" evidence="6">
    <location>
        <begin position="394"/>
        <end position="454"/>
    </location>
</feature>
<evidence type="ECO:0000256" key="5">
    <source>
        <dbReference type="RuleBase" id="RU000304"/>
    </source>
</evidence>
<reference evidence="8" key="1">
    <citation type="submission" date="2022-11" db="EMBL/GenBank/DDBJ databases">
        <authorList>
            <person name="Kikuchi T."/>
        </authorList>
    </citation>
    <scope>NUCLEOTIDE SEQUENCE</scope>
    <source>
        <strain evidence="8">PS1010</strain>
    </source>
</reference>
<dbReference type="EMBL" id="CANHGI010000003">
    <property type="protein sequence ID" value="CAI5445266.1"/>
    <property type="molecule type" value="Genomic_DNA"/>
</dbReference>
<comment type="similarity">
    <text evidence="5">Belongs to the protein kinase superfamily.</text>
</comment>
<evidence type="ECO:0000313" key="8">
    <source>
        <dbReference type="EMBL" id="CAI5445266.1"/>
    </source>
</evidence>
<evidence type="ECO:0000256" key="1">
    <source>
        <dbReference type="ARBA" id="ARBA00012513"/>
    </source>
</evidence>
<keyword evidence="9" id="KW-1185">Reference proteome</keyword>
<dbReference type="GO" id="GO:0004674">
    <property type="term" value="F:protein serine/threonine kinase activity"/>
    <property type="evidence" value="ECO:0007669"/>
    <property type="project" value="UniProtKB-KW"/>
</dbReference>
<dbReference type="PROSITE" id="PS50011">
    <property type="entry name" value="PROTEIN_KINASE_DOM"/>
    <property type="match status" value="1"/>
</dbReference>
<protein>
    <recommendedName>
        <fullName evidence="1">non-specific serine/threonine protein kinase</fullName>
        <ecNumber evidence="1">2.7.11.1</ecNumber>
    </recommendedName>
</protein>
<evidence type="ECO:0000256" key="3">
    <source>
        <dbReference type="ARBA" id="ARBA00022840"/>
    </source>
</evidence>
<feature type="compositionally biased region" description="Basic and acidic residues" evidence="6">
    <location>
        <begin position="443"/>
        <end position="454"/>
    </location>
</feature>
<feature type="region of interest" description="Disordered" evidence="6">
    <location>
        <begin position="1"/>
        <end position="46"/>
    </location>
</feature>
<dbReference type="InterPro" id="IPR008271">
    <property type="entry name" value="Ser/Thr_kinase_AS"/>
</dbReference>
<dbReference type="PROSITE" id="PS00107">
    <property type="entry name" value="PROTEIN_KINASE_ATP"/>
    <property type="match status" value="1"/>
</dbReference>
<dbReference type="Gene3D" id="1.10.510.10">
    <property type="entry name" value="Transferase(Phosphotransferase) domain 1"/>
    <property type="match status" value="1"/>
</dbReference>
<comment type="caution">
    <text evidence="8">The sequence shown here is derived from an EMBL/GenBank/DDBJ whole genome shotgun (WGS) entry which is preliminary data.</text>
</comment>
<keyword evidence="3 4" id="KW-0067">ATP-binding</keyword>
<dbReference type="Pfam" id="PF00069">
    <property type="entry name" value="Pkinase"/>
    <property type="match status" value="1"/>
</dbReference>
<feature type="binding site" evidence="4">
    <location>
        <position position="92"/>
    </location>
    <ligand>
        <name>ATP</name>
        <dbReference type="ChEBI" id="CHEBI:30616"/>
    </ligand>
</feature>
<keyword evidence="5" id="KW-0418">Kinase</keyword>
<evidence type="ECO:0000256" key="4">
    <source>
        <dbReference type="PROSITE-ProRule" id="PRU10141"/>
    </source>
</evidence>
<dbReference type="InterPro" id="IPR000719">
    <property type="entry name" value="Prot_kinase_dom"/>
</dbReference>
<dbReference type="AlphaFoldDB" id="A0A9P1IJJ0"/>
<evidence type="ECO:0000313" key="9">
    <source>
        <dbReference type="Proteomes" id="UP001152747"/>
    </source>
</evidence>
<feature type="region of interest" description="Disordered" evidence="6">
    <location>
        <begin position="362"/>
        <end position="382"/>
    </location>
</feature>
<feature type="compositionally biased region" description="Basic and acidic residues" evidence="6">
    <location>
        <begin position="397"/>
        <end position="427"/>
    </location>
</feature>
<dbReference type="GO" id="GO:0005524">
    <property type="term" value="F:ATP binding"/>
    <property type="evidence" value="ECO:0007669"/>
    <property type="project" value="UniProtKB-UniRule"/>
</dbReference>
<proteinExistence type="inferred from homology"/>
<dbReference type="SMART" id="SM00220">
    <property type="entry name" value="S_TKc"/>
    <property type="match status" value="1"/>
</dbReference>
<dbReference type="InterPro" id="IPR011009">
    <property type="entry name" value="Kinase-like_dom_sf"/>
</dbReference>
<sequence length="454" mass="52929">MSKRNHSRNALKRNTLHVKQDKQPKSMTPTAKQTRETTSGRKKPALLKPLSQIRSKANNVWRILAHIGSGGFGDVYKCELGGGQPDTFFAMKTESENTQLKRLRVELQILEEITAYCMTKQIAHHFCKLFDSGNTQDFFWIVMTLIGPSLQTIRKILHKQFTRTTTLKMSLQILDALKILHDVGFIHRDLKPGNVCVGVPPKDDHILYLLDFGISRRIFRSQESRELRKERKKVPFFGTRKFCTRACHLELDQGRKDDIETWIYTTLDLLHNEKGLPWADLCSDPAKLFEKKQALFENPSKELHSCVPPQFCTIIEYVKKLKFEDEVDYDIIETAIKSIAKERKLNLKDKFDWKGRLEELMRENEGNKHNRKKGKNEEKGEETLMMERLQKKVKNNKIADEHQNDQTFSKDDYKSEGNKQKNTETRNLRRKHQTKTALNSESTTKKTVPDEHDF</sequence>
<dbReference type="InterPro" id="IPR050235">
    <property type="entry name" value="CK1_Ser-Thr_kinase"/>
</dbReference>
<evidence type="ECO:0000256" key="6">
    <source>
        <dbReference type="SAM" id="MobiDB-lite"/>
    </source>
</evidence>
<dbReference type="EC" id="2.7.11.1" evidence="1"/>
<dbReference type="PROSITE" id="PS00108">
    <property type="entry name" value="PROTEIN_KINASE_ST"/>
    <property type="match status" value="1"/>
</dbReference>
<accession>A0A9P1IJJ0</accession>
<dbReference type="OrthoDB" id="2687620at2759"/>
<dbReference type="Proteomes" id="UP001152747">
    <property type="component" value="Unassembled WGS sequence"/>
</dbReference>